<protein>
    <submittedName>
        <fullName evidence="1">Uncharacterized protein</fullName>
    </submittedName>
</protein>
<keyword evidence="2" id="KW-1185">Reference proteome</keyword>
<dbReference type="Proteomes" id="UP000316304">
    <property type="component" value="Unassembled WGS sequence"/>
</dbReference>
<reference evidence="1 2" key="1">
    <citation type="submission" date="2019-02" db="EMBL/GenBank/DDBJ databases">
        <title>Deep-cultivation of Planctomycetes and their phenomic and genomic characterization uncovers novel biology.</title>
        <authorList>
            <person name="Wiegand S."/>
            <person name="Jogler M."/>
            <person name="Boedeker C."/>
            <person name="Pinto D."/>
            <person name="Vollmers J."/>
            <person name="Rivas-Marin E."/>
            <person name="Kohn T."/>
            <person name="Peeters S.H."/>
            <person name="Heuer A."/>
            <person name="Rast P."/>
            <person name="Oberbeckmann S."/>
            <person name="Bunk B."/>
            <person name="Jeske O."/>
            <person name="Meyerdierks A."/>
            <person name="Storesund J.E."/>
            <person name="Kallscheuer N."/>
            <person name="Luecker S."/>
            <person name="Lage O.M."/>
            <person name="Pohl T."/>
            <person name="Merkel B.J."/>
            <person name="Hornburger P."/>
            <person name="Mueller R.-W."/>
            <person name="Bruemmer F."/>
            <person name="Labrenz M."/>
            <person name="Spormann A.M."/>
            <person name="Op Den Camp H."/>
            <person name="Overmann J."/>
            <person name="Amann R."/>
            <person name="Jetten M.S.M."/>
            <person name="Mascher T."/>
            <person name="Medema M.H."/>
            <person name="Devos D.P."/>
            <person name="Kaster A.-K."/>
            <person name="Ovreas L."/>
            <person name="Rohde M."/>
            <person name="Galperin M.Y."/>
            <person name="Jogler C."/>
        </authorList>
    </citation>
    <scope>NUCLEOTIDE SEQUENCE [LARGE SCALE GENOMIC DNA]</scope>
    <source>
        <strain evidence="1 2">Pla52o</strain>
    </source>
</reference>
<dbReference type="EMBL" id="SJPT01000001">
    <property type="protein sequence ID" value="TWU27232.1"/>
    <property type="molecule type" value="Genomic_DNA"/>
</dbReference>
<name>A0A5C6CRW3_9BACT</name>
<dbReference type="AlphaFoldDB" id="A0A5C6CRW3"/>
<proteinExistence type="predicted"/>
<comment type="caution">
    <text evidence="1">The sequence shown here is derived from an EMBL/GenBank/DDBJ whole genome shotgun (WGS) entry which is preliminary data.</text>
</comment>
<sequence>MARVEGRSRRGSHAQRFASTRFLQTFTTELGAGLRAGVFSVGVAEPESNAIGRPAKVNAMLQCAHEKTRLGWRQSETGYPFDYDDDTDPKI</sequence>
<evidence type="ECO:0000313" key="2">
    <source>
        <dbReference type="Proteomes" id="UP000316304"/>
    </source>
</evidence>
<accession>A0A5C6CRW3</accession>
<gene>
    <name evidence="1" type="ORF">Pla52o_10960</name>
</gene>
<organism evidence="1 2">
    <name type="scientific">Novipirellula galeiformis</name>
    <dbReference type="NCBI Taxonomy" id="2528004"/>
    <lineage>
        <taxon>Bacteria</taxon>
        <taxon>Pseudomonadati</taxon>
        <taxon>Planctomycetota</taxon>
        <taxon>Planctomycetia</taxon>
        <taxon>Pirellulales</taxon>
        <taxon>Pirellulaceae</taxon>
        <taxon>Novipirellula</taxon>
    </lineage>
</organism>
<evidence type="ECO:0000313" key="1">
    <source>
        <dbReference type="EMBL" id="TWU27232.1"/>
    </source>
</evidence>